<dbReference type="PANTHER" id="PTHR30273">
    <property type="entry name" value="PERIPLASMIC SIGNAL SENSOR AND SIGMA FACTOR ACTIVATOR FECR-RELATED"/>
    <property type="match status" value="1"/>
</dbReference>
<proteinExistence type="predicted"/>
<gene>
    <name evidence="4" type="ORF">ACFPVY_08500</name>
</gene>
<evidence type="ECO:0000313" key="5">
    <source>
        <dbReference type="Proteomes" id="UP001596287"/>
    </source>
</evidence>
<evidence type="ECO:0000259" key="3">
    <source>
        <dbReference type="Pfam" id="PF16344"/>
    </source>
</evidence>
<keyword evidence="1" id="KW-0812">Transmembrane</keyword>
<feature type="transmembrane region" description="Helical" evidence="1">
    <location>
        <begin position="70"/>
        <end position="91"/>
    </location>
</feature>
<dbReference type="PANTHER" id="PTHR30273:SF2">
    <property type="entry name" value="PROTEIN FECR"/>
    <property type="match status" value="1"/>
</dbReference>
<keyword evidence="1" id="KW-1133">Transmembrane helix</keyword>
<reference evidence="5" key="1">
    <citation type="journal article" date="2019" name="Int. J. Syst. Evol. Microbiol.">
        <title>The Global Catalogue of Microorganisms (GCM) 10K type strain sequencing project: providing services to taxonomists for standard genome sequencing and annotation.</title>
        <authorList>
            <consortium name="The Broad Institute Genomics Platform"/>
            <consortium name="The Broad Institute Genome Sequencing Center for Infectious Disease"/>
            <person name="Wu L."/>
            <person name="Ma J."/>
        </authorList>
    </citation>
    <scope>NUCLEOTIDE SEQUENCE [LARGE SCALE GENOMIC DNA]</scope>
    <source>
        <strain evidence="5">CCUG 49679</strain>
    </source>
</reference>
<accession>A0ABW1PP32</accession>
<dbReference type="InterPro" id="IPR006860">
    <property type="entry name" value="FecR"/>
</dbReference>
<dbReference type="Gene3D" id="3.55.50.30">
    <property type="match status" value="1"/>
</dbReference>
<dbReference type="Gene3D" id="2.60.120.1440">
    <property type="match status" value="1"/>
</dbReference>
<comment type="caution">
    <text evidence="4">The sequence shown here is derived from an EMBL/GenBank/DDBJ whole genome shotgun (WGS) entry which is preliminary data.</text>
</comment>
<evidence type="ECO:0000256" key="1">
    <source>
        <dbReference type="SAM" id="Phobius"/>
    </source>
</evidence>
<dbReference type="Pfam" id="PF04773">
    <property type="entry name" value="FecR"/>
    <property type="match status" value="1"/>
</dbReference>
<dbReference type="InterPro" id="IPR032508">
    <property type="entry name" value="FecR_C"/>
</dbReference>
<dbReference type="Proteomes" id="UP001596287">
    <property type="component" value="Unassembled WGS sequence"/>
</dbReference>
<name>A0ABW1PP32_9FLAO</name>
<feature type="domain" description="Protein FecR C-terminal" evidence="3">
    <location>
        <begin position="229"/>
        <end position="291"/>
    </location>
</feature>
<organism evidence="4 5">
    <name type="scientific">Flavobacterium qiangtangense</name>
    <dbReference type="NCBI Taxonomy" id="1442595"/>
    <lineage>
        <taxon>Bacteria</taxon>
        <taxon>Pseudomonadati</taxon>
        <taxon>Bacteroidota</taxon>
        <taxon>Flavobacteriia</taxon>
        <taxon>Flavobacteriales</taxon>
        <taxon>Flavobacteriaceae</taxon>
        <taxon>Flavobacterium</taxon>
    </lineage>
</organism>
<protein>
    <submittedName>
        <fullName evidence="4">FecR family protein</fullName>
    </submittedName>
</protein>
<dbReference type="InterPro" id="IPR012373">
    <property type="entry name" value="Ferrdict_sens_TM"/>
</dbReference>
<sequence length="299" mass="34303">MESKFDLAKWLAGEMTKAESDTFEQSPEFETYRKIKEYSSKLEAPEFDSEEILQNVITHKKEPKIIKPRFNWIVKMVAVLVIGLGIGFFFLQSSSKTEMALAGEKNTFSLPDNSEVVLNSGSEIEYKKFNWKFRRELNLKGEAFFKVAKGEKFDVNTELGKVTVVGTQFNVKSRNKNFEVECFEGKVKVSFNGKQVVLTKGKSIFIQNGQEIESRDDISETPNWLQNEMEFNNNSLSEIIAEMERQYNISIENKLTLDKKFSGILPSDNLETALEILSKTYKLSYSQPTKTKVILTKNE</sequence>
<dbReference type="EMBL" id="JBHSQB010000007">
    <property type="protein sequence ID" value="MFC6096686.1"/>
    <property type="molecule type" value="Genomic_DNA"/>
</dbReference>
<dbReference type="PIRSF" id="PIRSF018266">
    <property type="entry name" value="FecR"/>
    <property type="match status" value="1"/>
</dbReference>
<dbReference type="RefSeq" id="WP_379791546.1">
    <property type="nucleotide sequence ID" value="NZ_JBHSQB010000007.1"/>
</dbReference>
<dbReference type="Pfam" id="PF16344">
    <property type="entry name" value="FecR_C"/>
    <property type="match status" value="1"/>
</dbReference>
<keyword evidence="5" id="KW-1185">Reference proteome</keyword>
<feature type="domain" description="FecR protein" evidence="2">
    <location>
        <begin position="102"/>
        <end position="188"/>
    </location>
</feature>
<evidence type="ECO:0000313" key="4">
    <source>
        <dbReference type="EMBL" id="MFC6096686.1"/>
    </source>
</evidence>
<keyword evidence="1" id="KW-0472">Membrane</keyword>
<evidence type="ECO:0000259" key="2">
    <source>
        <dbReference type="Pfam" id="PF04773"/>
    </source>
</evidence>